<keyword evidence="1" id="KW-0238">DNA-binding</keyword>
<dbReference type="EMBL" id="JAFCJH010000001">
    <property type="protein sequence ID" value="MBR0794015.1"/>
    <property type="molecule type" value="Genomic_DNA"/>
</dbReference>
<reference evidence="4" key="1">
    <citation type="journal article" date="2021" name="ISME J.">
        <title>Evolutionary origin and ecological implication of a unique nif island in free-living Bradyrhizobium lineages.</title>
        <authorList>
            <person name="Tao J."/>
        </authorList>
    </citation>
    <scope>NUCLEOTIDE SEQUENCE [LARGE SCALE GENOMIC DNA]</scope>
    <source>
        <strain evidence="4">SZCCT0434</strain>
    </source>
</reference>
<dbReference type="InterPro" id="IPR016032">
    <property type="entry name" value="Sig_transdc_resp-reg_C-effctor"/>
</dbReference>
<dbReference type="InterPro" id="IPR039420">
    <property type="entry name" value="WalR-like"/>
</dbReference>
<keyword evidence="4" id="KW-1185">Reference proteome</keyword>
<accession>A0ABS5FB50</accession>
<evidence type="ECO:0000313" key="3">
    <source>
        <dbReference type="EMBL" id="MBR0794015.1"/>
    </source>
</evidence>
<dbReference type="PANTHER" id="PTHR43214">
    <property type="entry name" value="TWO-COMPONENT RESPONSE REGULATOR"/>
    <property type="match status" value="1"/>
</dbReference>
<evidence type="ECO:0000259" key="2">
    <source>
        <dbReference type="PROSITE" id="PS50043"/>
    </source>
</evidence>
<sequence>MRRRYSFASVIVGKNGLRKEGLVGILRSANFHILASVSSADDLIACKIQPGPLLFLVVQSADELDNGVDRIALLKQRHPAARIVIVADHYRPDEVVASFRAGVNGFFVDGMGCDAFIKSLELVMMGETVFPPAFLTYVFDAESGHAREVGMRQDNEATLAPTQEATAPQLSPREQSILRCLIEGDSNKCIARKIDIAEATVKVHVKAILRKIRVQNRTQAAIWGMNHRSLAAPANGRLAYLNREETDERRPVSAAESGEIKQIQPQLRLGVISYETNAHAARDHRLGRSGVETGGLIRLRK</sequence>
<dbReference type="Pfam" id="PF00196">
    <property type="entry name" value="GerE"/>
    <property type="match status" value="1"/>
</dbReference>
<dbReference type="SUPFAM" id="SSF52172">
    <property type="entry name" value="CheY-like"/>
    <property type="match status" value="1"/>
</dbReference>
<dbReference type="InterPro" id="IPR000792">
    <property type="entry name" value="Tscrpt_reg_LuxR_C"/>
</dbReference>
<dbReference type="Gene3D" id="3.40.50.2300">
    <property type="match status" value="1"/>
</dbReference>
<proteinExistence type="predicted"/>
<evidence type="ECO:0000313" key="4">
    <source>
        <dbReference type="Proteomes" id="UP001315278"/>
    </source>
</evidence>
<dbReference type="InterPro" id="IPR011006">
    <property type="entry name" value="CheY-like_superfamily"/>
</dbReference>
<dbReference type="CDD" id="cd06170">
    <property type="entry name" value="LuxR_C_like"/>
    <property type="match status" value="1"/>
</dbReference>
<dbReference type="PRINTS" id="PR00038">
    <property type="entry name" value="HTHLUXR"/>
</dbReference>
<comment type="caution">
    <text evidence="3">The sequence shown here is derived from an EMBL/GenBank/DDBJ whole genome shotgun (WGS) entry which is preliminary data.</text>
</comment>
<dbReference type="SMART" id="SM00421">
    <property type="entry name" value="HTH_LUXR"/>
    <property type="match status" value="1"/>
</dbReference>
<gene>
    <name evidence="3" type="ORF">JQ615_01290</name>
</gene>
<evidence type="ECO:0000256" key="1">
    <source>
        <dbReference type="ARBA" id="ARBA00023125"/>
    </source>
</evidence>
<dbReference type="SUPFAM" id="SSF46894">
    <property type="entry name" value="C-terminal effector domain of the bipartite response regulators"/>
    <property type="match status" value="1"/>
</dbReference>
<feature type="domain" description="HTH luxR-type" evidence="2">
    <location>
        <begin position="163"/>
        <end position="228"/>
    </location>
</feature>
<dbReference type="RefSeq" id="WP_212491594.1">
    <property type="nucleotide sequence ID" value="NZ_JAFCJH010000001.1"/>
</dbReference>
<dbReference type="Proteomes" id="UP001315278">
    <property type="component" value="Unassembled WGS sequence"/>
</dbReference>
<name>A0ABS5FB50_9BRAD</name>
<organism evidence="3 4">
    <name type="scientific">Bradyrhizobium jicamae</name>
    <dbReference type="NCBI Taxonomy" id="280332"/>
    <lineage>
        <taxon>Bacteria</taxon>
        <taxon>Pseudomonadati</taxon>
        <taxon>Pseudomonadota</taxon>
        <taxon>Alphaproteobacteria</taxon>
        <taxon>Hyphomicrobiales</taxon>
        <taxon>Nitrobacteraceae</taxon>
        <taxon>Bradyrhizobium</taxon>
    </lineage>
</organism>
<protein>
    <submittedName>
        <fullName evidence="3">Response regulator transcription factor</fullName>
    </submittedName>
</protein>
<dbReference type="PROSITE" id="PS00622">
    <property type="entry name" value="HTH_LUXR_1"/>
    <property type="match status" value="1"/>
</dbReference>
<dbReference type="PROSITE" id="PS50043">
    <property type="entry name" value="HTH_LUXR_2"/>
    <property type="match status" value="1"/>
</dbReference>
<dbReference type="PANTHER" id="PTHR43214:SF42">
    <property type="entry name" value="TRANSCRIPTIONAL REGULATORY PROTEIN DESR"/>
    <property type="match status" value="1"/>
</dbReference>